<dbReference type="Proteomes" id="UP000033092">
    <property type="component" value="Chromosome"/>
</dbReference>
<evidence type="ECO:0000313" key="1">
    <source>
        <dbReference type="EMBL" id="AKB32403.1"/>
    </source>
</evidence>
<accession>A0A0E3PEW0</accession>
<dbReference type="HOGENOM" id="CLU_2802311_0_0_2"/>
<organism evidence="1 2">
    <name type="scientific">Methanosarcina siciliae HI350</name>
    <dbReference type="NCBI Taxonomy" id="1434119"/>
    <lineage>
        <taxon>Archaea</taxon>
        <taxon>Methanobacteriati</taxon>
        <taxon>Methanobacteriota</taxon>
        <taxon>Stenosarchaea group</taxon>
        <taxon>Methanomicrobia</taxon>
        <taxon>Methanosarcinales</taxon>
        <taxon>Methanosarcinaceae</taxon>
        <taxon>Methanosarcina</taxon>
    </lineage>
</organism>
<protein>
    <submittedName>
        <fullName evidence="1">Uncharacterized protein</fullName>
    </submittedName>
</protein>
<sequence length="67" mass="7962">MGVLYHFLFKNPGINKKITEVTNHFKKILIFIPKLKNSMEKFINKKINRIFAGLIRHLKLEHSDILE</sequence>
<dbReference type="EMBL" id="CP009507">
    <property type="protein sequence ID" value="AKB32403.1"/>
    <property type="molecule type" value="Genomic_DNA"/>
</dbReference>
<evidence type="ECO:0000313" key="2">
    <source>
        <dbReference type="Proteomes" id="UP000033092"/>
    </source>
</evidence>
<dbReference type="AlphaFoldDB" id="A0A0E3PEW0"/>
<name>A0A0E3PEW0_9EURY</name>
<proteinExistence type="predicted"/>
<reference evidence="1 2" key="1">
    <citation type="submission" date="2014-07" db="EMBL/GenBank/DDBJ databases">
        <title>Methanogenic archaea and the global carbon cycle.</title>
        <authorList>
            <person name="Henriksen J.R."/>
            <person name="Luke J."/>
            <person name="Reinhart S."/>
            <person name="Benedict M.N."/>
            <person name="Youngblut N.D."/>
            <person name="Metcalf M.E."/>
            <person name="Whitaker R.J."/>
            <person name="Metcalf W.W."/>
        </authorList>
    </citation>
    <scope>NUCLEOTIDE SEQUENCE [LARGE SCALE GENOMIC DNA]</scope>
    <source>
        <strain evidence="1 2">HI350</strain>
    </source>
</reference>
<dbReference type="PATRIC" id="fig|1434119.4.peg.2186"/>
<dbReference type="KEGG" id="msz:MSSIH_1713"/>
<gene>
    <name evidence="1" type="ORF">MSSIH_1713</name>
</gene>